<evidence type="ECO:0000256" key="5">
    <source>
        <dbReference type="ARBA" id="ARBA00023274"/>
    </source>
</evidence>
<dbReference type="AlphaFoldDB" id="A0A0G3WLC1"/>
<comment type="similarity">
    <text evidence="1 7 8">Belongs to the universal ribosomal protein uS11 family.</text>
</comment>
<gene>
    <name evidence="7 9" type="primary">rpsK</name>
    <name evidence="9" type="ORF">Epro_1319</name>
</gene>
<evidence type="ECO:0000313" key="10">
    <source>
        <dbReference type="Proteomes" id="UP000035337"/>
    </source>
</evidence>
<dbReference type="InterPro" id="IPR019981">
    <property type="entry name" value="Ribosomal_uS11_bac-type"/>
</dbReference>
<accession>A0A0G3WLC1</accession>
<organism evidence="9 10">
    <name type="scientific">Endomicrobium proavitum</name>
    <dbReference type="NCBI Taxonomy" id="1408281"/>
    <lineage>
        <taxon>Bacteria</taxon>
        <taxon>Pseudomonadati</taxon>
        <taxon>Elusimicrobiota</taxon>
        <taxon>Endomicrobiia</taxon>
        <taxon>Endomicrobiales</taxon>
        <taxon>Endomicrobiaceae</taxon>
        <taxon>Endomicrobium</taxon>
    </lineage>
</organism>
<dbReference type="OrthoDB" id="9806415at2"/>
<evidence type="ECO:0000256" key="6">
    <source>
        <dbReference type="ARBA" id="ARBA00035160"/>
    </source>
</evidence>
<dbReference type="KEGG" id="epo:Epro_1319"/>
<keyword evidence="3 7" id="KW-0694">RNA-binding</keyword>
<dbReference type="FunFam" id="3.30.420.80:FF:000010">
    <property type="entry name" value="30S ribosomal protein S11"/>
    <property type="match status" value="1"/>
</dbReference>
<dbReference type="NCBIfam" id="TIGR03632">
    <property type="entry name" value="uS11_bact"/>
    <property type="match status" value="1"/>
</dbReference>
<reference evidence="9 10" key="1">
    <citation type="submission" date="2014-09" db="EMBL/GenBank/DDBJ databases">
        <title>Complete genome sequence of Endomicrobium proavitum.</title>
        <authorList>
            <person name="Zheng H."/>
        </authorList>
    </citation>
    <scope>NUCLEOTIDE SEQUENCE [LARGE SCALE GENOMIC DNA]</scope>
    <source>
        <strain evidence="9 10">Rsa215</strain>
    </source>
</reference>
<dbReference type="InterPro" id="IPR036967">
    <property type="entry name" value="Ribosomal_uS11_sf"/>
</dbReference>
<dbReference type="Gene3D" id="3.30.420.80">
    <property type="entry name" value="Ribosomal protein S11"/>
    <property type="match status" value="1"/>
</dbReference>
<name>A0A0G3WLC1_9BACT</name>
<evidence type="ECO:0000256" key="7">
    <source>
        <dbReference type="HAMAP-Rule" id="MF_01310"/>
    </source>
</evidence>
<dbReference type="PANTHER" id="PTHR11759">
    <property type="entry name" value="40S RIBOSOMAL PROTEIN S14/30S RIBOSOMAL PROTEIN S11"/>
    <property type="match status" value="1"/>
</dbReference>
<dbReference type="Proteomes" id="UP000035337">
    <property type="component" value="Chromosome"/>
</dbReference>
<dbReference type="NCBIfam" id="NF003698">
    <property type="entry name" value="PRK05309.1"/>
    <property type="match status" value="1"/>
</dbReference>
<evidence type="ECO:0000256" key="1">
    <source>
        <dbReference type="ARBA" id="ARBA00006194"/>
    </source>
</evidence>
<dbReference type="PATRIC" id="fig|1408281.3.peg.1363"/>
<dbReference type="InterPro" id="IPR001971">
    <property type="entry name" value="Ribosomal_uS11"/>
</dbReference>
<dbReference type="GO" id="GO:0005840">
    <property type="term" value="C:ribosome"/>
    <property type="evidence" value="ECO:0007669"/>
    <property type="project" value="UniProtKB-KW"/>
</dbReference>
<keyword evidence="5 7" id="KW-0687">Ribonucleoprotein</keyword>
<keyword evidence="4 7" id="KW-0689">Ribosomal protein</keyword>
<comment type="function">
    <text evidence="7">Located on the platform of the 30S subunit, it bridges several disparate RNA helices of the 16S rRNA. Forms part of the Shine-Dalgarno cleft in the 70S ribosome.</text>
</comment>
<proteinExistence type="inferred from homology"/>
<dbReference type="InterPro" id="IPR018102">
    <property type="entry name" value="Ribosomal_uS11_CS"/>
</dbReference>
<keyword evidence="2 7" id="KW-0699">rRNA-binding</keyword>
<dbReference type="GO" id="GO:0006412">
    <property type="term" value="P:translation"/>
    <property type="evidence" value="ECO:0007669"/>
    <property type="project" value="UniProtKB-UniRule"/>
</dbReference>
<dbReference type="GO" id="GO:1990904">
    <property type="term" value="C:ribonucleoprotein complex"/>
    <property type="evidence" value="ECO:0007669"/>
    <property type="project" value="UniProtKB-KW"/>
</dbReference>
<evidence type="ECO:0000256" key="8">
    <source>
        <dbReference type="RuleBase" id="RU003629"/>
    </source>
</evidence>
<dbReference type="GO" id="GO:0003735">
    <property type="term" value="F:structural constituent of ribosome"/>
    <property type="evidence" value="ECO:0007669"/>
    <property type="project" value="InterPro"/>
</dbReference>
<dbReference type="STRING" id="1408281.Epro_1319"/>
<dbReference type="EMBL" id="CP009498">
    <property type="protein sequence ID" value="AKL98695.1"/>
    <property type="molecule type" value="Genomic_DNA"/>
</dbReference>
<dbReference type="Pfam" id="PF00411">
    <property type="entry name" value="Ribosomal_S11"/>
    <property type="match status" value="1"/>
</dbReference>
<evidence type="ECO:0000256" key="2">
    <source>
        <dbReference type="ARBA" id="ARBA00022730"/>
    </source>
</evidence>
<evidence type="ECO:0000313" key="9">
    <source>
        <dbReference type="EMBL" id="AKL98695.1"/>
    </source>
</evidence>
<dbReference type="RefSeq" id="WP_052571474.1">
    <property type="nucleotide sequence ID" value="NZ_CP009498.1"/>
</dbReference>
<dbReference type="SUPFAM" id="SSF53137">
    <property type="entry name" value="Translational machinery components"/>
    <property type="match status" value="1"/>
</dbReference>
<dbReference type="GO" id="GO:0019843">
    <property type="term" value="F:rRNA binding"/>
    <property type="evidence" value="ECO:0007669"/>
    <property type="project" value="UniProtKB-UniRule"/>
</dbReference>
<protein>
    <recommendedName>
        <fullName evidence="6 7">Small ribosomal subunit protein uS11</fullName>
    </recommendedName>
</protein>
<dbReference type="PIRSF" id="PIRSF002131">
    <property type="entry name" value="Ribosomal_S11"/>
    <property type="match status" value="1"/>
</dbReference>
<keyword evidence="10" id="KW-1185">Reference proteome</keyword>
<evidence type="ECO:0000256" key="3">
    <source>
        <dbReference type="ARBA" id="ARBA00022884"/>
    </source>
</evidence>
<dbReference type="PROSITE" id="PS00054">
    <property type="entry name" value="RIBOSOMAL_S11"/>
    <property type="match status" value="1"/>
</dbReference>
<dbReference type="HAMAP" id="MF_01310">
    <property type="entry name" value="Ribosomal_uS11"/>
    <property type="match status" value="1"/>
</dbReference>
<sequence length="132" mass="13630">MADEKKSTGGPSKKKKYTGGVARAYILSTFNNTIVNITDERGNTLAWASAGGSGFKGTKKGTPFAAQMTAAAVGKKASDMGVKQVAVFVNGPGPGRETAIRGLQSSGLGITAIKDITPVPHDGCRPPKPRRV</sequence>
<comment type="subunit">
    <text evidence="7">Part of the 30S ribosomal subunit. Interacts with proteins S7 and S18. Binds to IF-3.</text>
</comment>
<evidence type="ECO:0000256" key="4">
    <source>
        <dbReference type="ARBA" id="ARBA00022980"/>
    </source>
</evidence>